<accession>A0ABU1T0T7</accession>
<dbReference type="InterPro" id="IPR006070">
    <property type="entry name" value="Sua5-like_dom"/>
</dbReference>
<dbReference type="Gene3D" id="3.90.870.10">
    <property type="entry name" value="DHBP synthase"/>
    <property type="match status" value="1"/>
</dbReference>
<proteinExistence type="predicted"/>
<dbReference type="InterPro" id="IPR052532">
    <property type="entry name" value="SUA5_domain"/>
</dbReference>
<dbReference type="PANTHER" id="PTHR42828">
    <property type="entry name" value="DHBP SYNTHASE RIBB-LIKE ALPHA/BETA DOMAIN-CONTAINING PROTEIN"/>
    <property type="match status" value="1"/>
</dbReference>
<name>A0ABU1T0T7_9ACTO</name>
<evidence type="ECO:0000313" key="3">
    <source>
        <dbReference type="Proteomes" id="UP001266099"/>
    </source>
</evidence>
<dbReference type="InterPro" id="IPR017945">
    <property type="entry name" value="DHBP_synth_RibB-like_a/b_dom"/>
</dbReference>
<sequence>MARYIELHPENPQARNVEKIVERIREGQIGAIPTDSGYAIVCSLGNKDGIERIRQIRQVGERHHFTLLCHDFAQLGKLVIIDNAFFRLIKTLTPGPYTFILKGTKEVPKIMLNPKKSTVGVRIPKHTITQAIVETLGAPLQSSTLILPGESVPMSAGWVVQDELSHALDFIVEGPVVSTEPTSVLDFSTGELVIARAGAGDITQFQ</sequence>
<dbReference type="RefSeq" id="WP_309955220.1">
    <property type="nucleotide sequence ID" value="NZ_JAVDUJ010000001.1"/>
</dbReference>
<dbReference type="NCBIfam" id="TIGR00057">
    <property type="entry name" value="L-threonylcarbamoyladenylate synthase"/>
    <property type="match status" value="1"/>
</dbReference>
<protein>
    <submittedName>
        <fullName evidence="2">tRNA threonylcarbamoyl adenosine modification protein (Sua5/YciO/YrdC/YwlC family)</fullName>
    </submittedName>
</protein>
<dbReference type="PROSITE" id="PS51163">
    <property type="entry name" value="YRDC"/>
    <property type="match status" value="1"/>
</dbReference>
<comment type="caution">
    <text evidence="2">The sequence shown here is derived from an EMBL/GenBank/DDBJ whole genome shotgun (WGS) entry which is preliminary data.</text>
</comment>
<reference evidence="2 3" key="1">
    <citation type="submission" date="2023-07" db="EMBL/GenBank/DDBJ databases">
        <title>Sequencing the genomes of 1000 actinobacteria strains.</title>
        <authorList>
            <person name="Klenk H.-P."/>
        </authorList>
    </citation>
    <scope>NUCLEOTIDE SEQUENCE [LARGE SCALE GENOMIC DNA]</scope>
    <source>
        <strain evidence="2 3">DSM 15539</strain>
    </source>
</reference>
<gene>
    <name evidence="2" type="ORF">J2S36_000516</name>
</gene>
<dbReference type="SUPFAM" id="SSF55821">
    <property type="entry name" value="YrdC/RibB"/>
    <property type="match status" value="1"/>
</dbReference>
<dbReference type="EMBL" id="JAVDUJ010000001">
    <property type="protein sequence ID" value="MDR6938973.1"/>
    <property type="molecule type" value="Genomic_DNA"/>
</dbReference>
<keyword evidence="3" id="KW-1185">Reference proteome</keyword>
<evidence type="ECO:0000259" key="1">
    <source>
        <dbReference type="PROSITE" id="PS51163"/>
    </source>
</evidence>
<evidence type="ECO:0000313" key="2">
    <source>
        <dbReference type="EMBL" id="MDR6938973.1"/>
    </source>
</evidence>
<organism evidence="2 3">
    <name type="scientific">Arcanobacterium hippocoleae</name>
    <dbReference type="NCBI Taxonomy" id="149017"/>
    <lineage>
        <taxon>Bacteria</taxon>
        <taxon>Bacillati</taxon>
        <taxon>Actinomycetota</taxon>
        <taxon>Actinomycetes</taxon>
        <taxon>Actinomycetales</taxon>
        <taxon>Actinomycetaceae</taxon>
        <taxon>Arcanobacterium</taxon>
    </lineage>
</organism>
<dbReference type="Pfam" id="PF01300">
    <property type="entry name" value="Sua5_yciO_yrdC"/>
    <property type="match status" value="1"/>
</dbReference>
<dbReference type="PANTHER" id="PTHR42828:SF3">
    <property type="entry name" value="THREONYLCARBAMOYL-AMP SYNTHASE"/>
    <property type="match status" value="1"/>
</dbReference>
<dbReference type="Proteomes" id="UP001266099">
    <property type="component" value="Unassembled WGS sequence"/>
</dbReference>
<feature type="domain" description="YrdC-like" evidence="1">
    <location>
        <begin position="14"/>
        <end position="200"/>
    </location>
</feature>